<dbReference type="GO" id="GO:0009535">
    <property type="term" value="C:chloroplast thylakoid membrane"/>
    <property type="evidence" value="ECO:0007669"/>
    <property type="project" value="UniProtKB-SubCell"/>
</dbReference>
<keyword evidence="7" id="KW-0150">Chloroplast</keyword>
<keyword evidence="2 5" id="KW-0602">Photosynthesis</keyword>
<comment type="subcellular location">
    <subcellularLocation>
        <location evidence="1">Membrane</location>
        <topology evidence="1">Peripheral membrane protein</topology>
    </subcellularLocation>
    <subcellularLocation>
        <location evidence="5">Plastid</location>
        <location evidence="5">Chloroplast thylakoid membrane</location>
        <topology evidence="5">Peripheral membrane protein</topology>
        <orientation evidence="5">Stromal side</orientation>
    </subcellularLocation>
</comment>
<keyword evidence="4 5" id="KW-0604">Photosystem II</keyword>
<dbReference type="PANTHER" id="PTHR34963">
    <property type="match status" value="1"/>
</dbReference>
<evidence type="ECO:0000256" key="3">
    <source>
        <dbReference type="ARBA" id="ARBA00023136"/>
    </source>
</evidence>
<dbReference type="EMBL" id="KT428890">
    <property type="protein sequence ID" value="ALG63636.1"/>
    <property type="molecule type" value="Genomic_DNA"/>
</dbReference>
<keyword evidence="7" id="KW-0934">Plastid</keyword>
<sequence length="128" mass="14611">MYRKLLKIKKINMAVIQFIQGVNEDVIPDVRLTRSRDGSTGTATFRFANPQVLEASTTNKGTITGMYLVDEEGEIITRDVNARFVNGKPQGIEAVHIMQSKEDWDRFMRFMERYSEDNGLTFTKSNAV</sequence>
<evidence type="ECO:0000313" key="7">
    <source>
        <dbReference type="EMBL" id="ALG63636.1"/>
    </source>
</evidence>
<proteinExistence type="inferred from homology"/>
<geneLocation type="chloroplast" evidence="7"/>
<dbReference type="InterPro" id="IPR005610">
    <property type="entry name" value="PSII_Psb28_class-1"/>
</dbReference>
<keyword evidence="3 5" id="KW-0472">Membrane</keyword>
<dbReference type="InterPro" id="IPR038676">
    <property type="entry name" value="Psb28_c1_sf"/>
</dbReference>
<dbReference type="HAMAP" id="MF_01370">
    <property type="entry name" value="PSII_Psb28"/>
    <property type="match status" value="1"/>
</dbReference>
<reference evidence="7" key="1">
    <citation type="journal article" date="2015" name="Mitochondrial DNA">
        <title>The complete chloroplast genome of Guillardia theta strain CCMP2712.</title>
        <authorList>
            <person name="Tang X."/>
            <person name="Bi G."/>
        </authorList>
    </citation>
    <scope>NUCLEOTIDE SEQUENCE</scope>
</reference>
<dbReference type="GO" id="GO:0009523">
    <property type="term" value="C:photosystem II"/>
    <property type="evidence" value="ECO:0007669"/>
    <property type="project" value="UniProtKB-KW"/>
</dbReference>
<dbReference type="Pfam" id="PF03912">
    <property type="entry name" value="Psb28"/>
    <property type="match status" value="1"/>
</dbReference>
<evidence type="ECO:0000256" key="6">
    <source>
        <dbReference type="RuleBase" id="RU003509"/>
    </source>
</evidence>
<comment type="similarity">
    <text evidence="5 6">Belongs to the Psb28 family.</text>
</comment>
<comment type="subunit">
    <text evidence="5">Part of the photosystem II complex.</text>
</comment>
<dbReference type="GO" id="GO:0015979">
    <property type="term" value="P:photosynthesis"/>
    <property type="evidence" value="ECO:0007669"/>
    <property type="project" value="UniProtKB-UniRule"/>
</dbReference>
<keyword evidence="5" id="KW-0793">Thylakoid</keyword>
<evidence type="ECO:0000256" key="2">
    <source>
        <dbReference type="ARBA" id="ARBA00022531"/>
    </source>
</evidence>
<dbReference type="Gene3D" id="2.40.30.220">
    <property type="entry name" value="Photosystem II Psb28"/>
    <property type="match status" value="1"/>
</dbReference>
<gene>
    <name evidence="5 7" type="primary">psbW</name>
    <name evidence="5" type="synonym">psb28</name>
</gene>
<accession>A0A0U2ID14</accession>
<dbReference type="NCBIfam" id="TIGR03047">
    <property type="entry name" value="PS_II_psb28"/>
    <property type="match status" value="1"/>
</dbReference>
<evidence type="ECO:0000256" key="4">
    <source>
        <dbReference type="ARBA" id="ARBA00023276"/>
    </source>
</evidence>
<dbReference type="PANTHER" id="PTHR34963:SF2">
    <property type="entry name" value="PHOTOSYSTEM II REACTION CENTER PSB28 PROTEIN, CHLOROPLASTIC"/>
    <property type="match status" value="1"/>
</dbReference>
<name>A0A0U2ID14_GUITH</name>
<evidence type="ECO:0000256" key="1">
    <source>
        <dbReference type="ARBA" id="ARBA00004170"/>
    </source>
</evidence>
<organism evidence="7">
    <name type="scientific">Guillardia theta</name>
    <name type="common">Cryptophyte</name>
    <name type="synonym">Cryptomonas phi</name>
    <dbReference type="NCBI Taxonomy" id="55529"/>
    <lineage>
        <taxon>Eukaryota</taxon>
        <taxon>Cryptophyceae</taxon>
        <taxon>Pyrenomonadales</taxon>
        <taxon>Geminigeraceae</taxon>
        <taxon>Guillardia</taxon>
    </lineage>
</organism>
<evidence type="ECO:0000256" key="5">
    <source>
        <dbReference type="HAMAP-Rule" id="MF_01370"/>
    </source>
</evidence>
<dbReference type="AlphaFoldDB" id="A0A0U2ID14"/>
<protein>
    <recommendedName>
        <fullName evidence="5 6">Photosystem II reaction center Psb28 protein</fullName>
    </recommendedName>
    <alternativeName>
        <fullName evidence="5">Photosystem II 13 kDa protein</fullName>
    </alternativeName>
    <alternativeName>
        <fullName evidence="5">Photosystem II reaction center W protein</fullName>
    </alternativeName>
</protein>